<sequence>MRSVPDDMHGFGERPHYEPRELDNIFEKIVTDFLRKKYGYVEFPISTGDLTTLIEVYVADLDQYADLSGYGTNVEGATVFARSGKPKVLISALAHKFENRLRITLAHEFGHVHLHAYLFGLLDRQMQLGASKQNANAIACRSDTIVSARKVDWREWQAGYASGAMLMPKSHLQRVVGEVQRRQGIFGAVAATSHNGQLLIESVVENFTVSRDAARVRLSVLNFLGQEAAASSLFS</sequence>
<keyword evidence="2" id="KW-1185">Reference proteome</keyword>
<dbReference type="Proteomes" id="UP000190092">
    <property type="component" value="Unassembled WGS sequence"/>
</dbReference>
<evidence type="ECO:0000313" key="2">
    <source>
        <dbReference type="Proteomes" id="UP000190092"/>
    </source>
</evidence>
<accession>A0A1T4TM35</accession>
<dbReference type="OrthoDB" id="9794834at2"/>
<dbReference type="AlphaFoldDB" id="A0A1T4TM35"/>
<protein>
    <submittedName>
        <fullName evidence="1">Uncharacterized protein</fullName>
    </submittedName>
</protein>
<evidence type="ECO:0000313" key="1">
    <source>
        <dbReference type="EMBL" id="SKA41279.1"/>
    </source>
</evidence>
<dbReference type="EMBL" id="FUWJ01000021">
    <property type="protein sequence ID" value="SKA41279.1"/>
    <property type="molecule type" value="Genomic_DNA"/>
</dbReference>
<organism evidence="1 2">
    <name type="scientific">Enhydrobacter aerosaccus</name>
    <dbReference type="NCBI Taxonomy" id="225324"/>
    <lineage>
        <taxon>Bacteria</taxon>
        <taxon>Pseudomonadati</taxon>
        <taxon>Pseudomonadota</taxon>
        <taxon>Alphaproteobacteria</taxon>
        <taxon>Hyphomicrobiales</taxon>
        <taxon>Enhydrobacter</taxon>
    </lineage>
</organism>
<dbReference type="RefSeq" id="WP_139374208.1">
    <property type="nucleotide sequence ID" value="NZ_FUWJ01000021.1"/>
</dbReference>
<dbReference type="STRING" id="225324.SAMN02745126_06479"/>
<reference evidence="2" key="1">
    <citation type="submission" date="2017-02" db="EMBL/GenBank/DDBJ databases">
        <authorList>
            <person name="Varghese N."/>
            <person name="Submissions S."/>
        </authorList>
    </citation>
    <scope>NUCLEOTIDE SEQUENCE [LARGE SCALE GENOMIC DNA]</scope>
    <source>
        <strain evidence="2">ATCC 27094</strain>
    </source>
</reference>
<proteinExistence type="predicted"/>
<name>A0A1T4TM35_9HYPH</name>
<gene>
    <name evidence="1" type="ORF">SAMN02745126_06479</name>
</gene>